<protein>
    <submittedName>
        <fullName evidence="2">Putative membrane associated protein</fullName>
    </submittedName>
</protein>
<feature type="region of interest" description="Disordered" evidence="1">
    <location>
        <begin position="1"/>
        <end position="36"/>
    </location>
</feature>
<dbReference type="AlphaFoldDB" id="A0A1U9UR61"/>
<evidence type="ECO:0000313" key="2">
    <source>
        <dbReference type="EMBL" id="AQV95120.1"/>
    </source>
</evidence>
<dbReference type="Proteomes" id="UP000189627">
    <property type="component" value="Chromosome 1"/>
</dbReference>
<proteinExistence type="predicted"/>
<dbReference type="KEGG" id="cuh:BJN34_14665"/>
<name>A0A1U9UR61_CUPNE</name>
<evidence type="ECO:0000313" key="3">
    <source>
        <dbReference type="Proteomes" id="UP000189627"/>
    </source>
</evidence>
<accession>A0A1U9UR61</accession>
<organism evidence="2 3">
    <name type="scientific">Cupriavidus necator</name>
    <name type="common">Alcaligenes eutrophus</name>
    <name type="synonym">Ralstonia eutropha</name>
    <dbReference type="NCBI Taxonomy" id="106590"/>
    <lineage>
        <taxon>Bacteria</taxon>
        <taxon>Pseudomonadati</taxon>
        <taxon>Pseudomonadota</taxon>
        <taxon>Betaproteobacteria</taxon>
        <taxon>Burkholderiales</taxon>
        <taxon>Burkholderiaceae</taxon>
        <taxon>Cupriavidus</taxon>
    </lineage>
</organism>
<sequence length="100" mass="10379">MRQTICHRHVTPPSYTRLAPAPSSRPQPPSQANPMLPCKLPRTLAATLIAAALLTACGGDDGGGNLSPAATVTPSARPDQPGQPGKKPDQRPDPVIRCAP</sequence>
<feature type="region of interest" description="Disordered" evidence="1">
    <location>
        <begin position="58"/>
        <end position="100"/>
    </location>
</feature>
<reference evidence="3" key="1">
    <citation type="submission" date="2017-02" db="EMBL/GenBank/DDBJ databases">
        <title>Complete genome sequence of Cupriavidus necator strain NH9, a 3-chlorobenzoate degrader.</title>
        <authorList>
            <person name="Moriuchi R."/>
            <person name="Dohra H."/>
            <person name="Ogawa N."/>
        </authorList>
    </citation>
    <scope>NUCLEOTIDE SEQUENCE [LARGE SCALE GENOMIC DNA]</scope>
    <source>
        <strain evidence="3">NH9</strain>
    </source>
</reference>
<dbReference type="EMBL" id="CP017757">
    <property type="protein sequence ID" value="AQV95120.1"/>
    <property type="molecule type" value="Genomic_DNA"/>
</dbReference>
<evidence type="ECO:0000256" key="1">
    <source>
        <dbReference type="SAM" id="MobiDB-lite"/>
    </source>
</evidence>
<feature type="compositionally biased region" description="Basic residues" evidence="1">
    <location>
        <begin position="1"/>
        <end position="10"/>
    </location>
</feature>
<gene>
    <name evidence="2" type="ORF">BJN34_14665</name>
</gene>